<dbReference type="AlphaFoldDB" id="A0A1I0UEQ1"/>
<name>A0A1I0UEQ1_9NOCA</name>
<dbReference type="Proteomes" id="UP000182054">
    <property type="component" value="Unassembled WGS sequence"/>
</dbReference>
<proteinExistence type="predicted"/>
<accession>A0A1I0UEQ1</accession>
<evidence type="ECO:0000313" key="1">
    <source>
        <dbReference type="EMBL" id="SFA62539.1"/>
    </source>
</evidence>
<reference evidence="1 2" key="1">
    <citation type="submission" date="2016-10" db="EMBL/GenBank/DDBJ databases">
        <authorList>
            <person name="de Groot N.N."/>
        </authorList>
    </citation>
    <scope>NUCLEOTIDE SEQUENCE [LARGE SCALE GENOMIC DNA]</scope>
    <source>
        <strain evidence="1 2">DSM 44908</strain>
    </source>
</reference>
<evidence type="ECO:0000313" key="2">
    <source>
        <dbReference type="Proteomes" id="UP000182054"/>
    </source>
</evidence>
<gene>
    <name evidence="1" type="ORF">SAMN05444374_12325</name>
</gene>
<organism evidence="1 2">
    <name type="scientific">Rhodococcoides kroppenstedtii</name>
    <dbReference type="NCBI Taxonomy" id="293050"/>
    <lineage>
        <taxon>Bacteria</taxon>
        <taxon>Bacillati</taxon>
        <taxon>Actinomycetota</taxon>
        <taxon>Actinomycetes</taxon>
        <taxon>Mycobacteriales</taxon>
        <taxon>Nocardiaceae</taxon>
        <taxon>Rhodococcoides</taxon>
    </lineage>
</organism>
<dbReference type="EMBL" id="FOJN01000023">
    <property type="protein sequence ID" value="SFA62539.1"/>
    <property type="molecule type" value="Genomic_DNA"/>
</dbReference>
<sequence>MPGCYDGVGGGAPGIGTVGAVDIDRWRSRLPVTRASDGELVGWTVSDLAADDGELVDAVNPVGHVIAADVRLDHAVDVLESQGLSSLSRPYWARAPLPVASELDLRRPQHDWRWRRMVMTQLDDRRVWIRPAYPSYPERMVEVALSLPADDVLVTEPPWPDE</sequence>
<protein>
    <submittedName>
        <fullName evidence="1">Uncharacterized protein</fullName>
    </submittedName>
</protein>
<dbReference type="OrthoDB" id="4457982at2"/>